<reference evidence="7 8" key="1">
    <citation type="submission" date="2019-03" db="EMBL/GenBank/DDBJ databases">
        <title>Genomic Encyclopedia of Type Strains, Phase IV (KMG-IV): sequencing the most valuable type-strain genomes for metagenomic binning, comparative biology and taxonomic classification.</title>
        <authorList>
            <person name="Goeker M."/>
        </authorList>
    </citation>
    <scope>NUCLEOTIDE SEQUENCE [LARGE SCALE GENOMIC DNA]</scope>
    <source>
        <strain evidence="7 8">DSM 28559</strain>
    </source>
</reference>
<keyword evidence="2 5" id="KW-0812">Transmembrane</keyword>
<evidence type="ECO:0000313" key="7">
    <source>
        <dbReference type="EMBL" id="TCO84272.1"/>
    </source>
</evidence>
<keyword evidence="3 5" id="KW-1133">Transmembrane helix</keyword>
<evidence type="ECO:0000256" key="5">
    <source>
        <dbReference type="SAM" id="Phobius"/>
    </source>
</evidence>
<evidence type="ECO:0000259" key="6">
    <source>
        <dbReference type="Pfam" id="PF12698"/>
    </source>
</evidence>
<dbReference type="OrthoDB" id="1862600at2"/>
<dbReference type="EMBL" id="SLXA01000008">
    <property type="protein sequence ID" value="TCO84272.1"/>
    <property type="molecule type" value="Genomic_DNA"/>
</dbReference>
<keyword evidence="4 5" id="KW-0472">Membrane</keyword>
<feature type="transmembrane region" description="Helical" evidence="5">
    <location>
        <begin position="249"/>
        <end position="268"/>
    </location>
</feature>
<evidence type="ECO:0000256" key="3">
    <source>
        <dbReference type="ARBA" id="ARBA00022989"/>
    </source>
</evidence>
<comment type="caution">
    <text evidence="7">The sequence shown here is derived from an EMBL/GenBank/DDBJ whole genome shotgun (WGS) entry which is preliminary data.</text>
</comment>
<feature type="transmembrane region" description="Helical" evidence="5">
    <location>
        <begin position="94"/>
        <end position="120"/>
    </location>
</feature>
<dbReference type="AlphaFoldDB" id="A0A4V2SDN4"/>
<dbReference type="Pfam" id="PF12698">
    <property type="entry name" value="ABC2_membrane_3"/>
    <property type="match status" value="1"/>
</dbReference>
<feature type="transmembrane region" description="Helical" evidence="5">
    <location>
        <begin position="132"/>
        <end position="153"/>
    </location>
</feature>
<dbReference type="PANTHER" id="PTHR37305">
    <property type="entry name" value="INTEGRAL MEMBRANE PROTEIN-RELATED"/>
    <property type="match status" value="1"/>
</dbReference>
<feature type="transmembrane region" description="Helical" evidence="5">
    <location>
        <begin position="165"/>
        <end position="185"/>
    </location>
</feature>
<comment type="subcellular location">
    <subcellularLocation>
        <location evidence="1">Membrane</location>
        <topology evidence="1">Multi-pass membrane protein</topology>
    </subcellularLocation>
</comment>
<dbReference type="PANTHER" id="PTHR37305:SF1">
    <property type="entry name" value="MEMBRANE PROTEIN"/>
    <property type="match status" value="1"/>
</dbReference>
<organism evidence="7 8">
    <name type="scientific">Frisingicoccus caecimuris</name>
    <dbReference type="NCBI Taxonomy" id="1796636"/>
    <lineage>
        <taxon>Bacteria</taxon>
        <taxon>Bacillati</taxon>
        <taxon>Bacillota</taxon>
        <taxon>Clostridia</taxon>
        <taxon>Lachnospirales</taxon>
        <taxon>Lachnospiraceae</taxon>
        <taxon>Frisingicoccus</taxon>
    </lineage>
</organism>
<proteinExistence type="predicted"/>
<dbReference type="GO" id="GO:0005886">
    <property type="term" value="C:plasma membrane"/>
    <property type="evidence" value="ECO:0007669"/>
    <property type="project" value="UniProtKB-SubCell"/>
</dbReference>
<evidence type="ECO:0000313" key="8">
    <source>
        <dbReference type="Proteomes" id="UP000295711"/>
    </source>
</evidence>
<sequence length="274" mass="30566">MSKLLVSNFIRIRCSLSFCLSLAFILVWNAFMLFSSYEVMTKYNEKLALDGMLFSFLIIIGIILSVIISLFIGTDYNDGTIRNKILVGHSRQHIYLSNFITCALVGVILSVWGIIVNLAIGVPLFGTPEMALNGMTLLIADTLLVCIAYASVYNMIGMLCSSKSHTVMICILISVVLFFASVYLYSSLSQPEIIDAAVSVNGNFSFEQMPNPMYLTGIKRQIYQFFMDFLPSGQCAQIANLEVLHPYRLGVYSIIIIAVTNLFGLFVFNKKDIK</sequence>
<keyword evidence="8" id="KW-1185">Reference proteome</keyword>
<dbReference type="GO" id="GO:0140359">
    <property type="term" value="F:ABC-type transporter activity"/>
    <property type="evidence" value="ECO:0007669"/>
    <property type="project" value="InterPro"/>
</dbReference>
<accession>A0A4V2SDN4</accession>
<dbReference type="Proteomes" id="UP000295711">
    <property type="component" value="Unassembled WGS sequence"/>
</dbReference>
<dbReference type="RefSeq" id="WP_132091953.1">
    <property type="nucleotide sequence ID" value="NZ_JANKAQ010000009.1"/>
</dbReference>
<feature type="transmembrane region" description="Helical" evidence="5">
    <location>
        <begin position="51"/>
        <end position="73"/>
    </location>
</feature>
<evidence type="ECO:0000256" key="1">
    <source>
        <dbReference type="ARBA" id="ARBA00004141"/>
    </source>
</evidence>
<protein>
    <submittedName>
        <fullName evidence="7">ABC-2 family transporter</fullName>
    </submittedName>
</protein>
<feature type="transmembrane region" description="Helical" evidence="5">
    <location>
        <begin position="12"/>
        <end position="31"/>
    </location>
</feature>
<dbReference type="InterPro" id="IPR013525">
    <property type="entry name" value="ABC2_TM"/>
</dbReference>
<name>A0A4V2SDN4_9FIRM</name>
<evidence type="ECO:0000256" key="4">
    <source>
        <dbReference type="ARBA" id="ARBA00023136"/>
    </source>
</evidence>
<gene>
    <name evidence="7" type="ORF">EV212_10829</name>
</gene>
<evidence type="ECO:0000256" key="2">
    <source>
        <dbReference type="ARBA" id="ARBA00022692"/>
    </source>
</evidence>
<feature type="domain" description="ABC-2 type transporter transmembrane" evidence="6">
    <location>
        <begin position="36"/>
        <end position="214"/>
    </location>
</feature>